<reference evidence="2 3" key="1">
    <citation type="submission" date="2019-10" db="EMBL/GenBank/DDBJ databases">
        <authorList>
            <person name="Palmer J.M."/>
        </authorList>
    </citation>
    <scope>NUCLEOTIDE SEQUENCE [LARGE SCALE GENOMIC DNA]</scope>
    <source>
        <strain evidence="2 3">TWF694</strain>
    </source>
</reference>
<dbReference type="Proteomes" id="UP001365542">
    <property type="component" value="Unassembled WGS sequence"/>
</dbReference>
<feature type="signal peptide" evidence="1">
    <location>
        <begin position="1"/>
        <end position="19"/>
    </location>
</feature>
<protein>
    <submittedName>
        <fullName evidence="2">Uncharacterized protein</fullName>
    </submittedName>
</protein>
<keyword evidence="1" id="KW-0732">Signal</keyword>
<sequence length="115" mass="12495">MLSLKYLAVLPFLIKFGAAANCYSLDSSRIYNSAATTALNNLSWNGGNRRCVYTGSCKACYRTSGQPARFNEAKGNIQDQCLAGSKTYGQGYWEADGLRVCFDCVNSGNCNDTSM</sequence>
<gene>
    <name evidence="2" type="ORF">TWF694_009176</name>
</gene>
<keyword evidence="3" id="KW-1185">Reference proteome</keyword>
<feature type="chain" id="PRO_5043384687" evidence="1">
    <location>
        <begin position="20"/>
        <end position="115"/>
    </location>
</feature>
<dbReference type="EMBL" id="JAVHJO010000005">
    <property type="protein sequence ID" value="KAK6540375.1"/>
    <property type="molecule type" value="Genomic_DNA"/>
</dbReference>
<name>A0AAV9XF37_9PEZI</name>
<dbReference type="AlphaFoldDB" id="A0AAV9XF37"/>
<evidence type="ECO:0000313" key="3">
    <source>
        <dbReference type="Proteomes" id="UP001365542"/>
    </source>
</evidence>
<evidence type="ECO:0000256" key="1">
    <source>
        <dbReference type="SAM" id="SignalP"/>
    </source>
</evidence>
<accession>A0AAV9XF37</accession>
<comment type="caution">
    <text evidence="2">The sequence shown here is derived from an EMBL/GenBank/DDBJ whole genome shotgun (WGS) entry which is preliminary data.</text>
</comment>
<proteinExistence type="predicted"/>
<organism evidence="2 3">
    <name type="scientific">Orbilia ellipsospora</name>
    <dbReference type="NCBI Taxonomy" id="2528407"/>
    <lineage>
        <taxon>Eukaryota</taxon>
        <taxon>Fungi</taxon>
        <taxon>Dikarya</taxon>
        <taxon>Ascomycota</taxon>
        <taxon>Pezizomycotina</taxon>
        <taxon>Orbiliomycetes</taxon>
        <taxon>Orbiliales</taxon>
        <taxon>Orbiliaceae</taxon>
        <taxon>Orbilia</taxon>
    </lineage>
</organism>
<evidence type="ECO:0000313" key="2">
    <source>
        <dbReference type="EMBL" id="KAK6540375.1"/>
    </source>
</evidence>